<gene>
    <name evidence="5" type="ORF">OQ279_04940</name>
</gene>
<sequence length="305" mass="35052">MKVYVVIVTFNAKRWINKCFGSLQSSLIPLNVIVIDNGSTDGTQSFIKRNFSEVDFIQSSSNLGFGAANNIGIQKAYKEHGDYIFLLNQDAWVENNTIEKLIAIARSNKEYGVLSPMHYNGTGSALDYNFSTFIGADRCKGLTSDLAVRKPLKEIYAVNFVNAAAWLLTRNCLETVGGFNPSFYHYSEDLNYADRVRFHQLKIGIVPSVKIFHDRQSRKSNRFLKNPEVNFERIVIRELSRPEIKKTLSYFYLISFIKFTISLFRFEKKGIQIALREVQTLLRLKYFKTAKNRTLSMNRGLTFLK</sequence>
<accession>A0A9X3CVA5</accession>
<dbReference type="Gene3D" id="3.90.550.10">
    <property type="entry name" value="Spore Coat Polysaccharide Biosynthesis Protein SpsA, Chain A"/>
    <property type="match status" value="1"/>
</dbReference>
<dbReference type="RefSeq" id="WP_266068723.1">
    <property type="nucleotide sequence ID" value="NZ_JAPJDA010000006.1"/>
</dbReference>
<comment type="similarity">
    <text evidence="1">Belongs to the glycosyltransferase 2 family.</text>
</comment>
<proteinExistence type="inferred from homology"/>
<dbReference type="InterPro" id="IPR029044">
    <property type="entry name" value="Nucleotide-diphossugar_trans"/>
</dbReference>
<feature type="domain" description="Glycosyltransferase 2-like" evidence="4">
    <location>
        <begin position="5"/>
        <end position="123"/>
    </location>
</feature>
<dbReference type="Proteomes" id="UP001148482">
    <property type="component" value="Unassembled WGS sequence"/>
</dbReference>
<evidence type="ECO:0000313" key="6">
    <source>
        <dbReference type="Proteomes" id="UP001148482"/>
    </source>
</evidence>
<dbReference type="InterPro" id="IPR001173">
    <property type="entry name" value="Glyco_trans_2-like"/>
</dbReference>
<comment type="caution">
    <text evidence="5">The sequence shown here is derived from an EMBL/GenBank/DDBJ whole genome shotgun (WGS) entry which is preliminary data.</text>
</comment>
<evidence type="ECO:0000259" key="4">
    <source>
        <dbReference type="Pfam" id="PF00535"/>
    </source>
</evidence>
<dbReference type="GO" id="GO:0016757">
    <property type="term" value="F:glycosyltransferase activity"/>
    <property type="evidence" value="ECO:0007669"/>
    <property type="project" value="UniProtKB-KW"/>
</dbReference>
<dbReference type="PANTHER" id="PTHR43179:SF12">
    <property type="entry name" value="GALACTOFURANOSYLTRANSFERASE GLFT2"/>
    <property type="match status" value="1"/>
</dbReference>
<dbReference type="PANTHER" id="PTHR43179">
    <property type="entry name" value="RHAMNOSYLTRANSFERASE WBBL"/>
    <property type="match status" value="1"/>
</dbReference>
<dbReference type="EMBL" id="JAPJDA010000006">
    <property type="protein sequence ID" value="MCX2837491.1"/>
    <property type="molecule type" value="Genomic_DNA"/>
</dbReference>
<evidence type="ECO:0000256" key="3">
    <source>
        <dbReference type="ARBA" id="ARBA00022679"/>
    </source>
</evidence>
<name>A0A9X3CVA5_9FLAO</name>
<evidence type="ECO:0000313" key="5">
    <source>
        <dbReference type="EMBL" id="MCX2837491.1"/>
    </source>
</evidence>
<keyword evidence="2" id="KW-0328">Glycosyltransferase</keyword>
<protein>
    <submittedName>
        <fullName evidence="5">Glycosyltransferase family 2 protein</fullName>
    </submittedName>
</protein>
<dbReference type="CDD" id="cd04186">
    <property type="entry name" value="GT_2_like_c"/>
    <property type="match status" value="1"/>
</dbReference>
<dbReference type="AlphaFoldDB" id="A0A9X3CVA5"/>
<dbReference type="Pfam" id="PF00535">
    <property type="entry name" value="Glycos_transf_2"/>
    <property type="match status" value="1"/>
</dbReference>
<evidence type="ECO:0000256" key="2">
    <source>
        <dbReference type="ARBA" id="ARBA00022676"/>
    </source>
</evidence>
<organism evidence="5 6">
    <name type="scientific">Salinimicrobium profundisediminis</name>
    <dbReference type="NCBI Taxonomy" id="2994553"/>
    <lineage>
        <taxon>Bacteria</taxon>
        <taxon>Pseudomonadati</taxon>
        <taxon>Bacteroidota</taxon>
        <taxon>Flavobacteriia</taxon>
        <taxon>Flavobacteriales</taxon>
        <taxon>Flavobacteriaceae</taxon>
        <taxon>Salinimicrobium</taxon>
    </lineage>
</organism>
<dbReference type="SUPFAM" id="SSF53448">
    <property type="entry name" value="Nucleotide-diphospho-sugar transferases"/>
    <property type="match status" value="1"/>
</dbReference>
<keyword evidence="3" id="KW-0808">Transferase</keyword>
<evidence type="ECO:0000256" key="1">
    <source>
        <dbReference type="ARBA" id="ARBA00006739"/>
    </source>
</evidence>
<keyword evidence="6" id="KW-1185">Reference proteome</keyword>
<reference evidence="5" key="1">
    <citation type="submission" date="2022-11" db="EMBL/GenBank/DDBJ databases">
        <title>Salinimicrobium profundisediminis sp. nov., isolated from deep-sea sediment of the Mariana Trench.</title>
        <authorList>
            <person name="Fu H."/>
        </authorList>
    </citation>
    <scope>NUCLEOTIDE SEQUENCE</scope>
    <source>
        <strain evidence="5">MT39</strain>
    </source>
</reference>